<evidence type="ECO:0000313" key="1">
    <source>
        <dbReference type="EMBL" id="MBX4223351.1"/>
    </source>
</evidence>
<dbReference type="EMBL" id="JAIFOC010000099">
    <property type="protein sequence ID" value="MBX4223351.1"/>
    <property type="molecule type" value="Genomic_DNA"/>
</dbReference>
<proteinExistence type="predicted"/>
<name>A0A9X1GDR3_ENTFC</name>
<evidence type="ECO:0000313" key="2">
    <source>
        <dbReference type="Proteomes" id="UP001139644"/>
    </source>
</evidence>
<gene>
    <name evidence="1" type="ORF">KYX88_11080</name>
</gene>
<sequence>MIKKTQNKIQRICQKHFVSRLNSNNETTSTTSSTQLIDPTEKEITAAKAAGEKAYSETGRSQTFSTVAATANFNGHTIPDGYTVIYAKDGVIVAVNGSMSADKTALQGVTKAIDFIDNRPDIHNLFIGSTVNGTTITFPKSIYMGVATAGNTIDSVTPNADKSYSFTPSTWGGLPAGGGMSTFSIGI</sequence>
<protein>
    <submittedName>
        <fullName evidence="1">Uncharacterized protein</fullName>
    </submittedName>
</protein>
<dbReference type="Proteomes" id="UP001139644">
    <property type="component" value="Unassembled WGS sequence"/>
</dbReference>
<dbReference type="AlphaFoldDB" id="A0A9X1GDR3"/>
<organism evidence="1 2">
    <name type="scientific">Enterococcus faecium</name>
    <name type="common">Streptococcus faecium</name>
    <dbReference type="NCBI Taxonomy" id="1352"/>
    <lineage>
        <taxon>Bacteria</taxon>
        <taxon>Bacillati</taxon>
        <taxon>Bacillota</taxon>
        <taxon>Bacilli</taxon>
        <taxon>Lactobacillales</taxon>
        <taxon>Enterococcaceae</taxon>
        <taxon>Enterococcus</taxon>
    </lineage>
</organism>
<accession>A0A9X1GDR3</accession>
<reference evidence="1" key="1">
    <citation type="journal article" date="2022" name="J. Anim. Sci.">
        <title>Whole genome sequence analyses-based assessment of virulence potential and antimicrobial susceptibilities and resistance of Enterococcus faecium strains isolated from commercial swine and cattle probiotic products.</title>
        <authorList>
            <person name="Shridhar P.B."/>
            <person name="Amachawadi R.G."/>
            <person name="Tokach M."/>
            <person name="Patel I."/>
            <person name="Gangiredla J."/>
            <person name="Mammel M."/>
            <person name="Nagaraja T.G."/>
        </authorList>
    </citation>
    <scope>NUCLEOTIDE SEQUENCE</scope>
    <source>
        <strain evidence="1">EF215</strain>
    </source>
</reference>
<comment type="caution">
    <text evidence="1">The sequence shown here is derived from an EMBL/GenBank/DDBJ whole genome shotgun (WGS) entry which is preliminary data.</text>
</comment>